<dbReference type="EMBL" id="SWFS01000078">
    <property type="protein sequence ID" value="KAA8916832.1"/>
    <property type="molecule type" value="Genomic_DNA"/>
</dbReference>
<evidence type="ECO:0000313" key="2">
    <source>
        <dbReference type="Proteomes" id="UP000761534"/>
    </source>
</evidence>
<comment type="caution">
    <text evidence="1">The sequence shown here is derived from an EMBL/GenBank/DDBJ whole genome shotgun (WGS) entry which is preliminary data.</text>
</comment>
<name>A0A642V9M0_9ASCO</name>
<gene>
    <name evidence="1" type="ORF">TRICI_000951</name>
</gene>
<dbReference type="AlphaFoldDB" id="A0A642V9M0"/>
<protein>
    <submittedName>
        <fullName evidence="1">Uncharacterized protein</fullName>
    </submittedName>
</protein>
<organism evidence="1 2">
    <name type="scientific">Trichomonascus ciferrii</name>
    <dbReference type="NCBI Taxonomy" id="44093"/>
    <lineage>
        <taxon>Eukaryota</taxon>
        <taxon>Fungi</taxon>
        <taxon>Dikarya</taxon>
        <taxon>Ascomycota</taxon>
        <taxon>Saccharomycotina</taxon>
        <taxon>Dipodascomycetes</taxon>
        <taxon>Dipodascales</taxon>
        <taxon>Trichomonascaceae</taxon>
        <taxon>Trichomonascus</taxon>
        <taxon>Trichomonascus ciferrii complex</taxon>
    </lineage>
</organism>
<evidence type="ECO:0000313" key="1">
    <source>
        <dbReference type="EMBL" id="KAA8916832.1"/>
    </source>
</evidence>
<proteinExistence type="predicted"/>
<dbReference type="Proteomes" id="UP000761534">
    <property type="component" value="Unassembled WGS sequence"/>
</dbReference>
<keyword evidence="2" id="KW-1185">Reference proteome</keyword>
<accession>A0A642V9M0</accession>
<dbReference type="VEuPathDB" id="FungiDB:TRICI_000951"/>
<reference evidence="1" key="1">
    <citation type="journal article" date="2019" name="G3 (Bethesda)">
        <title>Genome Assemblies of Two Rare Opportunistic Yeast Pathogens: Diutina rugosa (syn. Candida rugosa) and Trichomonascus ciferrii (syn. Candida ciferrii).</title>
        <authorList>
            <person name="Mixao V."/>
            <person name="Saus E."/>
            <person name="Hansen A.P."/>
            <person name="Lass-Florl C."/>
            <person name="Gabaldon T."/>
        </authorList>
    </citation>
    <scope>NUCLEOTIDE SEQUENCE</scope>
    <source>
        <strain evidence="1">CBS 4856</strain>
    </source>
</reference>
<sequence length="75" mass="8403">MSEEKAVRYPRFNYRDYGEYQPRDTLAETSRAALLSTGAGVFAAAIKASLGPARTSLGSIITHSRYIWLYGMKRL</sequence>